<dbReference type="InterPro" id="IPR001584">
    <property type="entry name" value="Integrase_cat-core"/>
</dbReference>
<dbReference type="GO" id="GO:0015074">
    <property type="term" value="P:DNA integration"/>
    <property type="evidence" value="ECO:0007669"/>
    <property type="project" value="InterPro"/>
</dbReference>
<dbReference type="OrthoDB" id="127920at2759"/>
<dbReference type="PANTHER" id="PTHR37984">
    <property type="entry name" value="PROTEIN CBG26694"/>
    <property type="match status" value="1"/>
</dbReference>
<reference evidence="4" key="1">
    <citation type="submission" date="2017-03" db="EMBL/GenBank/DDBJ databases">
        <title>Phytopthora megakarya and P. palmivora, two closely related causual agents of cacao black pod achieved similar genome size and gene model numbers by different mechanisms.</title>
        <authorList>
            <person name="Ali S."/>
            <person name="Shao J."/>
            <person name="Larry D.J."/>
            <person name="Kronmiller B."/>
            <person name="Shen D."/>
            <person name="Strem M.D."/>
            <person name="Melnick R.L."/>
            <person name="Guiltinan M.J."/>
            <person name="Tyler B.M."/>
            <person name="Meinhardt L.W."/>
            <person name="Bailey B.A."/>
        </authorList>
    </citation>
    <scope>NUCLEOTIDE SEQUENCE [LARGE SCALE GENOMIC DNA]</scope>
    <source>
        <strain evidence="4">zdho120</strain>
    </source>
</reference>
<dbReference type="PANTHER" id="PTHR37984:SF5">
    <property type="entry name" value="PROTEIN NYNRIN-LIKE"/>
    <property type="match status" value="1"/>
</dbReference>
<dbReference type="SUPFAM" id="SSF53098">
    <property type="entry name" value="Ribonuclease H-like"/>
    <property type="match status" value="1"/>
</dbReference>
<evidence type="ECO:0000256" key="1">
    <source>
        <dbReference type="SAM" id="MobiDB-lite"/>
    </source>
</evidence>
<feature type="domain" description="Integrase catalytic" evidence="2">
    <location>
        <begin position="198"/>
        <end position="317"/>
    </location>
</feature>
<dbReference type="Gene3D" id="3.30.420.10">
    <property type="entry name" value="Ribonuclease H-like superfamily/Ribonuclease H"/>
    <property type="match status" value="1"/>
</dbReference>
<evidence type="ECO:0000259" key="2">
    <source>
        <dbReference type="PROSITE" id="PS50994"/>
    </source>
</evidence>
<dbReference type="PROSITE" id="PS50994">
    <property type="entry name" value="INTEGRASE"/>
    <property type="match status" value="1"/>
</dbReference>
<dbReference type="InterPro" id="IPR036397">
    <property type="entry name" value="RNaseH_sf"/>
</dbReference>
<evidence type="ECO:0000313" key="4">
    <source>
        <dbReference type="Proteomes" id="UP000198211"/>
    </source>
</evidence>
<feature type="compositionally biased region" description="Acidic residues" evidence="1">
    <location>
        <begin position="94"/>
        <end position="116"/>
    </location>
</feature>
<dbReference type="AlphaFoldDB" id="A0A225UXZ4"/>
<keyword evidence="4" id="KW-1185">Reference proteome</keyword>
<dbReference type="Proteomes" id="UP000198211">
    <property type="component" value="Unassembled WGS sequence"/>
</dbReference>
<dbReference type="EMBL" id="NBNE01009860">
    <property type="protein sequence ID" value="OWY98000.1"/>
    <property type="molecule type" value="Genomic_DNA"/>
</dbReference>
<evidence type="ECO:0000313" key="3">
    <source>
        <dbReference type="EMBL" id="OWY98000.1"/>
    </source>
</evidence>
<sequence>MQQANGRNRVVAYANNLLAGSQKNWINKVDGMSEIELDSISLPSSTQPHARPGVEITIYMLQPDHHPTLTDRSLKVRRYGDPEPVMTDVLETMSETEADDDFSDEETKEGEEEEVPPWESRVDPVDEFRLDSEQFVVEQHSVSWIKVLCAFLKDGAIPMDSFLRTQIVKMAPRYKVEEGVLKRRVNLPARVGHTLERVRQQAFWPGWRKDVNESAIIAVLIKGLARGDLAFLAGGGRRCGASRVAERCNKYILVFGDYFTRWAEAFAVKWLDTVTFVETLVNGVVSRHGIPSCLLSDRSSNFISDLAKSFYETLAIK</sequence>
<dbReference type="InterPro" id="IPR050951">
    <property type="entry name" value="Retrovirus_Pol_polyprotein"/>
</dbReference>
<gene>
    <name evidence="3" type="ORF">PHMEG_00031347</name>
</gene>
<proteinExistence type="predicted"/>
<dbReference type="InterPro" id="IPR012337">
    <property type="entry name" value="RNaseH-like_sf"/>
</dbReference>
<feature type="region of interest" description="Disordered" evidence="1">
    <location>
        <begin position="91"/>
        <end position="120"/>
    </location>
</feature>
<organism evidence="3 4">
    <name type="scientific">Phytophthora megakarya</name>
    <dbReference type="NCBI Taxonomy" id="4795"/>
    <lineage>
        <taxon>Eukaryota</taxon>
        <taxon>Sar</taxon>
        <taxon>Stramenopiles</taxon>
        <taxon>Oomycota</taxon>
        <taxon>Peronosporomycetes</taxon>
        <taxon>Peronosporales</taxon>
        <taxon>Peronosporaceae</taxon>
        <taxon>Phytophthora</taxon>
    </lineage>
</organism>
<dbReference type="STRING" id="4795.A0A225UXZ4"/>
<dbReference type="GO" id="GO:0003676">
    <property type="term" value="F:nucleic acid binding"/>
    <property type="evidence" value="ECO:0007669"/>
    <property type="project" value="InterPro"/>
</dbReference>
<comment type="caution">
    <text evidence="3">The sequence shown here is derived from an EMBL/GenBank/DDBJ whole genome shotgun (WGS) entry which is preliminary data.</text>
</comment>
<name>A0A225UXZ4_9STRA</name>
<protein>
    <submittedName>
        <fullName evidence="3">Integrase, catalytic core protein</fullName>
    </submittedName>
</protein>
<accession>A0A225UXZ4</accession>